<feature type="region of interest" description="Disordered" evidence="1">
    <location>
        <begin position="607"/>
        <end position="630"/>
    </location>
</feature>
<feature type="compositionally biased region" description="Polar residues" evidence="1">
    <location>
        <begin position="875"/>
        <end position="891"/>
    </location>
</feature>
<dbReference type="OrthoDB" id="10615192at2759"/>
<feature type="region of interest" description="Disordered" evidence="1">
    <location>
        <begin position="535"/>
        <end position="556"/>
    </location>
</feature>
<name>A0A4Z1SWE7_GIAMU</name>
<dbReference type="EMBL" id="VDLU01000003">
    <property type="protein sequence ID" value="TNJ27858.1"/>
    <property type="molecule type" value="Genomic_DNA"/>
</dbReference>
<proteinExistence type="predicted"/>
<dbReference type="AlphaFoldDB" id="A0A4Z1SWE7"/>
<sequence length="1039" mass="113847">MLHSLITSFVIESGTVAEAPTRGLLELINYDGLFLYHLLRHLGADVTALHGKLNHRACTRPQILQNHEQTINYVLSLGISPTLVPTPKVLYTATKESVAASLIYQVIRGALQRRVVLAGPWMTRVAAYLNARYDLRAEPVHPPQRYPEASKLPQDVVQLSLGSTCVSYSLFVAAVHHYLCSTDVECAGFFRSFYKYPKELHQMARNHEKLHYLFRTLKVPFFFSNLSWLSLQNSEAYFQLRIIQVYLVLEKLRGHFPENGIKGVSIRSSSPFAPSQEESKLSLPQPLDDIIWKDDLDSQDQTPIDDSALYRSSETVIFQAHDTSSLDFPPHPSEHSRRSTGSSHTASGQPTARSRGPAGSDYIFEVDAGEEVFDVAYATPEPIPSTNSVSGDAEDVAATVIITRLPTTELVSESSAEPETVVDKDNGVRRVQSILPHLATRVEGVTGRLSHDGSTPYPCSMSPREHRLSDACVRESLFGHKHALVQDEETSETNVEQIKQRYGIKFLPESKDGQLHQQAPAPNSEQPSIAESIPPAVQTDDCQESSVEPDEAAVREPSAPLCLDDIRTDQGDANFRLSRAEQQLSSPGKRQSSVEMMEIVQLTLLHPNAPSVTSSRSDHTRSPSSLARSLGAALHTHSRQYVAHLPPSVRDLIANRKLVALGALSDALWLGGETHGDVCNTFLSPNGRLYRLVGEELLHVSIANNLPEAPPIVPTDGEDIVVRYGAGWEEPDPMIHLSDRLAPEIEVGPLSVTAITDDPIVVHAPSPNTDRVATAHGTRKPGSRESYRLTPDGSGLSASSNPSRPSSSSIIARASQGQEGDRPLPSTDGKGGSQPPAGVQSHTDIQDATQGSTLTIPASLLRKLSTPRRDVRPSTLRSPQGSRLLGTYNTLSPPPADRPLSGTAEGYPAVIDGIPCLRMSGTSATTTTSIGHTRRFVYRGRCINRFARVAEDKPVLVSLRNNESGFYIGFYLKPYLLARIEIADITRVRVELHRVFIHCNRIYTATGDTDTVVELELQRKEQASAFVADLEGARQSITE</sequence>
<feature type="compositionally biased region" description="Polar residues" evidence="1">
    <location>
        <begin position="339"/>
        <end position="352"/>
    </location>
</feature>
<evidence type="ECO:0000256" key="1">
    <source>
        <dbReference type="SAM" id="MobiDB-lite"/>
    </source>
</evidence>
<keyword evidence="3" id="KW-1185">Reference proteome</keyword>
<protein>
    <submittedName>
        <fullName evidence="2">Uncharacterized protein</fullName>
    </submittedName>
</protein>
<evidence type="ECO:0000313" key="3">
    <source>
        <dbReference type="Proteomes" id="UP000315496"/>
    </source>
</evidence>
<evidence type="ECO:0000313" key="2">
    <source>
        <dbReference type="EMBL" id="TNJ27858.1"/>
    </source>
</evidence>
<feature type="compositionally biased region" description="Acidic residues" evidence="1">
    <location>
        <begin position="541"/>
        <end position="551"/>
    </location>
</feature>
<feature type="region of interest" description="Disordered" evidence="1">
    <location>
        <begin position="322"/>
        <end position="360"/>
    </location>
</feature>
<feature type="compositionally biased region" description="Low complexity" evidence="1">
    <location>
        <begin position="797"/>
        <end position="815"/>
    </location>
</feature>
<dbReference type="Proteomes" id="UP000315496">
    <property type="component" value="Chromosome 3"/>
</dbReference>
<organism evidence="2 3">
    <name type="scientific">Giardia muris</name>
    <dbReference type="NCBI Taxonomy" id="5742"/>
    <lineage>
        <taxon>Eukaryota</taxon>
        <taxon>Metamonada</taxon>
        <taxon>Diplomonadida</taxon>
        <taxon>Hexamitidae</taxon>
        <taxon>Giardiinae</taxon>
        <taxon>Giardia</taxon>
    </lineage>
</organism>
<reference evidence="2 3" key="1">
    <citation type="submission" date="2019-05" db="EMBL/GenBank/DDBJ databases">
        <title>The compact genome of Giardia muris reveals important steps in the evolution of intestinal protozoan parasites.</title>
        <authorList>
            <person name="Xu F."/>
            <person name="Jimenez-Gonzalez A."/>
            <person name="Einarsson E."/>
            <person name="Astvaldsson A."/>
            <person name="Peirasmaki D."/>
            <person name="Eckmann L."/>
            <person name="Andersson J.O."/>
            <person name="Svard S.G."/>
            <person name="Jerlstrom-Hultqvist J."/>
        </authorList>
    </citation>
    <scope>NUCLEOTIDE SEQUENCE [LARGE SCALE GENOMIC DNA]</scope>
    <source>
        <strain evidence="2 3">Roberts-Thomson</strain>
    </source>
</reference>
<dbReference type="VEuPathDB" id="GiardiaDB:GMRT_12666"/>
<gene>
    <name evidence="2" type="ORF">GMRT_12666</name>
</gene>
<feature type="region of interest" description="Disordered" evidence="1">
    <location>
        <begin position="761"/>
        <end position="904"/>
    </location>
</feature>
<feature type="compositionally biased region" description="Polar residues" evidence="1">
    <location>
        <begin position="840"/>
        <end position="856"/>
    </location>
</feature>
<comment type="caution">
    <text evidence="2">The sequence shown here is derived from an EMBL/GenBank/DDBJ whole genome shotgun (WGS) entry which is preliminary data.</text>
</comment>
<accession>A0A4Z1SWE7</accession>